<feature type="compositionally biased region" description="Polar residues" evidence="2">
    <location>
        <begin position="39"/>
        <end position="48"/>
    </location>
</feature>
<dbReference type="InterPro" id="IPR000719">
    <property type="entry name" value="Prot_kinase_dom"/>
</dbReference>
<organism evidence="5 6">
    <name type="scientific">Volvox africanus</name>
    <dbReference type="NCBI Taxonomy" id="51714"/>
    <lineage>
        <taxon>Eukaryota</taxon>
        <taxon>Viridiplantae</taxon>
        <taxon>Chlorophyta</taxon>
        <taxon>core chlorophytes</taxon>
        <taxon>Chlorophyceae</taxon>
        <taxon>CS clade</taxon>
        <taxon>Chlamydomonadales</taxon>
        <taxon>Volvocaceae</taxon>
        <taxon>Volvox</taxon>
    </lineage>
</organism>
<feature type="non-terminal residue" evidence="5">
    <location>
        <position position="1"/>
    </location>
</feature>
<evidence type="ECO:0000313" key="5">
    <source>
        <dbReference type="EMBL" id="GIL53874.1"/>
    </source>
</evidence>
<dbReference type="PANTHER" id="PTHR44329">
    <property type="entry name" value="SERINE/THREONINE-PROTEIN KINASE TNNI3K-RELATED"/>
    <property type="match status" value="1"/>
</dbReference>
<feature type="region of interest" description="Disordered" evidence="2">
    <location>
        <begin position="19"/>
        <end position="48"/>
    </location>
</feature>
<keyword evidence="3" id="KW-0732">Signal</keyword>
<accession>A0A8J4B4Y4</accession>
<feature type="region of interest" description="Disordered" evidence="2">
    <location>
        <begin position="757"/>
        <end position="803"/>
    </location>
</feature>
<feature type="region of interest" description="Disordered" evidence="2">
    <location>
        <begin position="166"/>
        <end position="196"/>
    </location>
</feature>
<dbReference type="PROSITE" id="PS50011">
    <property type="entry name" value="PROTEIN_KINASE_DOM"/>
    <property type="match status" value="1"/>
</dbReference>
<evidence type="ECO:0000256" key="3">
    <source>
        <dbReference type="SAM" id="SignalP"/>
    </source>
</evidence>
<proteinExistence type="predicted"/>
<dbReference type="InterPro" id="IPR051681">
    <property type="entry name" value="Ser/Thr_Kinases-Pseudokinases"/>
</dbReference>
<keyword evidence="6" id="KW-1185">Reference proteome</keyword>
<dbReference type="Proteomes" id="UP000747399">
    <property type="component" value="Unassembled WGS sequence"/>
</dbReference>
<evidence type="ECO:0000259" key="4">
    <source>
        <dbReference type="PROSITE" id="PS50011"/>
    </source>
</evidence>
<dbReference type="InterPro" id="IPR011009">
    <property type="entry name" value="Kinase-like_dom_sf"/>
</dbReference>
<dbReference type="GO" id="GO:0004674">
    <property type="term" value="F:protein serine/threonine kinase activity"/>
    <property type="evidence" value="ECO:0007669"/>
    <property type="project" value="TreeGrafter"/>
</dbReference>
<feature type="compositionally biased region" description="Polar residues" evidence="2">
    <location>
        <begin position="262"/>
        <end position="277"/>
    </location>
</feature>
<gene>
    <name evidence="5" type="ORF">Vafri_9387</name>
</gene>
<dbReference type="Gene3D" id="1.10.510.10">
    <property type="entry name" value="Transferase(Phosphotransferase) domain 1"/>
    <property type="match status" value="1"/>
</dbReference>
<dbReference type="EMBL" id="BNCO01000016">
    <property type="protein sequence ID" value="GIL53874.1"/>
    <property type="molecule type" value="Genomic_DNA"/>
</dbReference>
<dbReference type="GO" id="GO:0005524">
    <property type="term" value="F:ATP binding"/>
    <property type="evidence" value="ECO:0007669"/>
    <property type="project" value="UniProtKB-UniRule"/>
</dbReference>
<evidence type="ECO:0000256" key="2">
    <source>
        <dbReference type="SAM" id="MobiDB-lite"/>
    </source>
</evidence>
<sequence>MMLASMAAVVSSAFGSGSARNNSIPGGGSGSITGIPTGDNNPSTCSGSDVSNPAYGGVLGVGATVTAAAAVAAHIGDAPTGNSSSCVGLPSGSAMASSSTVEGINGGSGGLSRRSQEVPGGTFGALPPTVASGSNEGGISNTIARRGPFLDASACSVTGTAAAVPIRPGPLQPLSPLQHPQQKQHNTADPDGTATSTPFARYSVVVQDNTLLQHRSSTKRSSASALAALLGGSSGATTTTTTTEYRPGSPNGGSGIAAASVPTGSSPTFSNDPSPSLTRNNTANSATIAAAADAVTASTGAAISKPGLGRLLVGSLSNLFRVDSLVGTAARDPSPPLPPAVSGGLSCSLKHPLVAPTAAARVDGSRSDASVGAACGNGPGPGGVGAGVNGRSGGGASGTLGLELALSELTADFESRLNENQLVIQQVLGSGAFGTVYKALWKGLQVAVKTMTLTTDAVTQGRHAALMEAALSKSIFHPNVVTTYTCDLKPMHVDSHRGGAMTGLQILNETEVIQEWRLYIVQEFCDGGSLRHAIEARSFLNSATGTPQMEWVLQMAREIAGGLQYLHEHNIIHGDLNPANVLLRRDDSSVLGYAAKIADFGLSVHMQGEQSHVSNTKRGTPFYTAPEVTHAGNLTRFADVFSYGVVLWELYCSRSCWMYGPQGRLIHQRGFPHLPPSCPRAYATLVSNCMQPAHKQRPSFKQIGILLDGMLREIERVRQEQVDCCMVATMAAQTALIPQGFSAGPPLVPPAAPMRVRMTHNGNSGDSGGGGQWLPPQPLPTAAPLQSSLPLTNPSLSPSPSLAPQNSFGSYAVGHVLLPPPSLQQQPQQPHGVQYSCNGSEMGIGHPDSTPQSASVGISNPGSSSPLKAAGIRSIPTSMPLGGSGAAVNASYSSLYGSSPSGAPISSSSTIGTGCSDGAAAATATAATAATAAAISPDAHQMELSLVAAAGPSADMPPRTLGSPFNGHVAIAGSSGIRRNNGSTDMLNDTSSHISDVNSG</sequence>
<feature type="region of interest" description="Disordered" evidence="2">
    <location>
        <begin position="821"/>
        <end position="870"/>
    </location>
</feature>
<feature type="region of interest" description="Disordered" evidence="2">
    <location>
        <begin position="233"/>
        <end position="278"/>
    </location>
</feature>
<comment type="caution">
    <text evidence="5">The sequence shown here is derived from an EMBL/GenBank/DDBJ whole genome shotgun (WGS) entry which is preliminary data.</text>
</comment>
<feature type="chain" id="PRO_5035319156" description="Protein kinase domain-containing protein" evidence="3">
    <location>
        <begin position="20"/>
        <end position="1000"/>
    </location>
</feature>
<evidence type="ECO:0000313" key="6">
    <source>
        <dbReference type="Proteomes" id="UP000747399"/>
    </source>
</evidence>
<dbReference type="Pfam" id="PF00069">
    <property type="entry name" value="Pkinase"/>
    <property type="match status" value="1"/>
</dbReference>
<name>A0A8J4B4Y4_9CHLO</name>
<feature type="binding site" evidence="1">
    <location>
        <position position="449"/>
    </location>
    <ligand>
        <name>ATP</name>
        <dbReference type="ChEBI" id="CHEBI:30616"/>
    </ligand>
</feature>
<feature type="compositionally biased region" description="Low complexity" evidence="2">
    <location>
        <begin position="174"/>
        <end position="184"/>
    </location>
</feature>
<protein>
    <recommendedName>
        <fullName evidence="4">Protein kinase domain-containing protein</fullName>
    </recommendedName>
</protein>
<keyword evidence="1" id="KW-0547">Nucleotide-binding</keyword>
<dbReference type="PROSITE" id="PS00107">
    <property type="entry name" value="PROTEIN_KINASE_ATP"/>
    <property type="match status" value="1"/>
</dbReference>
<dbReference type="SUPFAM" id="SSF56112">
    <property type="entry name" value="Protein kinase-like (PK-like)"/>
    <property type="match status" value="1"/>
</dbReference>
<dbReference type="Gene3D" id="3.30.200.20">
    <property type="entry name" value="Phosphorylase Kinase, domain 1"/>
    <property type="match status" value="1"/>
</dbReference>
<reference evidence="5" key="1">
    <citation type="journal article" date="2021" name="Proc. Natl. Acad. Sci. U.S.A.">
        <title>Three genomes in the algal genus Volvox reveal the fate of a haploid sex-determining region after a transition to homothallism.</title>
        <authorList>
            <person name="Yamamoto K."/>
            <person name="Hamaji T."/>
            <person name="Kawai-Toyooka H."/>
            <person name="Matsuzaki R."/>
            <person name="Takahashi F."/>
            <person name="Nishimura Y."/>
            <person name="Kawachi M."/>
            <person name="Noguchi H."/>
            <person name="Minakuchi Y."/>
            <person name="Umen J.G."/>
            <person name="Toyoda A."/>
            <person name="Nozaki H."/>
        </authorList>
    </citation>
    <scope>NUCLEOTIDE SEQUENCE</scope>
    <source>
        <strain evidence="5">NIES-3780</strain>
    </source>
</reference>
<dbReference type="AlphaFoldDB" id="A0A8J4B4Y4"/>
<keyword evidence="1" id="KW-0067">ATP-binding</keyword>
<feature type="signal peptide" evidence="3">
    <location>
        <begin position="1"/>
        <end position="19"/>
    </location>
</feature>
<feature type="compositionally biased region" description="Polar residues" evidence="2">
    <location>
        <begin position="849"/>
        <end position="866"/>
    </location>
</feature>
<feature type="compositionally biased region" description="Polar residues" evidence="2">
    <location>
        <begin position="977"/>
        <end position="1000"/>
    </location>
</feature>
<dbReference type="PANTHER" id="PTHR44329:SF289">
    <property type="entry name" value="SERINE_THREONINE-PROTEIN KINASE VIK"/>
    <property type="match status" value="1"/>
</dbReference>
<evidence type="ECO:0000256" key="1">
    <source>
        <dbReference type="PROSITE-ProRule" id="PRU10141"/>
    </source>
</evidence>
<feature type="region of interest" description="Disordered" evidence="2">
    <location>
        <begin position="972"/>
        <end position="1000"/>
    </location>
</feature>
<feature type="domain" description="Protein kinase" evidence="4">
    <location>
        <begin position="422"/>
        <end position="711"/>
    </location>
</feature>
<feature type="compositionally biased region" description="Low complexity" evidence="2">
    <location>
        <begin position="233"/>
        <end position="243"/>
    </location>
</feature>
<dbReference type="InterPro" id="IPR017441">
    <property type="entry name" value="Protein_kinase_ATP_BS"/>
</dbReference>
<feature type="compositionally biased region" description="Low complexity" evidence="2">
    <location>
        <begin position="782"/>
        <end position="803"/>
    </location>
</feature>